<sequence>MSIKFNGQFNLIIAGMFAGKSTELIRRYNRYTIGGKKCIMIKWINDDRYDSKMVVTHDNIKVDAIVCRYLFEADGIIKNYDVVCIDEVQFYKDAHIFCDKWANENKIVEACGLNGTFNRQPFPIISLLIPLAENITFMTAICKETGKQAAYSQLNIDTVNVNKETNELIGGIEMYSASDRQTYFKSHTDNHLLSDFLKFYADIHGYKDVNINQTLNFDSNVDFKRLGDEFIKLYKLE</sequence>
<dbReference type="Gene3D" id="3.40.50.300">
    <property type="entry name" value="P-loop containing nucleotide triphosphate hydrolases"/>
    <property type="match status" value="1"/>
</dbReference>
<dbReference type="PANTHER" id="PTHR11441">
    <property type="entry name" value="THYMIDINE KINASE"/>
    <property type="match status" value="1"/>
</dbReference>
<comment type="catalytic activity">
    <reaction evidence="11 12">
        <text>thymidine + ATP = dTMP + ADP + H(+)</text>
        <dbReference type="Rhea" id="RHEA:19129"/>
        <dbReference type="ChEBI" id="CHEBI:15378"/>
        <dbReference type="ChEBI" id="CHEBI:17748"/>
        <dbReference type="ChEBI" id="CHEBI:30616"/>
        <dbReference type="ChEBI" id="CHEBI:63528"/>
        <dbReference type="ChEBI" id="CHEBI:456216"/>
        <dbReference type="EC" id="2.7.1.21"/>
    </reaction>
</comment>
<evidence type="ECO:0000256" key="11">
    <source>
        <dbReference type="ARBA" id="ARBA00048254"/>
    </source>
</evidence>
<keyword evidence="8 12" id="KW-0418">Kinase</keyword>
<keyword evidence="7 12" id="KW-0547">Nucleotide-binding</keyword>
<proteinExistence type="inferred from homology"/>
<dbReference type="Pfam" id="PF00265">
    <property type="entry name" value="TK"/>
    <property type="match status" value="1"/>
</dbReference>
<evidence type="ECO:0000256" key="12">
    <source>
        <dbReference type="RuleBase" id="RU000544"/>
    </source>
</evidence>
<evidence type="ECO:0000256" key="10">
    <source>
        <dbReference type="ARBA" id="ARBA00022840"/>
    </source>
</evidence>
<evidence type="ECO:0000256" key="2">
    <source>
        <dbReference type="ARBA" id="ARBA00012118"/>
    </source>
</evidence>
<dbReference type="InterPro" id="IPR001267">
    <property type="entry name" value="Thymidine_kinase"/>
</dbReference>
<dbReference type="GO" id="GO:0071897">
    <property type="term" value="P:DNA biosynthetic process"/>
    <property type="evidence" value="ECO:0007669"/>
    <property type="project" value="UniProtKB-KW"/>
</dbReference>
<keyword evidence="9" id="KW-0862">Zinc</keyword>
<protein>
    <recommendedName>
        <fullName evidence="3 12">Thymidine kinase</fullName>
        <ecNumber evidence="2 12">2.7.1.21</ecNumber>
    </recommendedName>
</protein>
<evidence type="ECO:0000256" key="9">
    <source>
        <dbReference type="ARBA" id="ARBA00022833"/>
    </source>
</evidence>
<organism evidence="14">
    <name type="scientific">Indivirus ILV1</name>
    <dbReference type="NCBI Taxonomy" id="1977633"/>
    <lineage>
        <taxon>Viruses</taxon>
        <taxon>Varidnaviria</taxon>
        <taxon>Bamfordvirae</taxon>
        <taxon>Nucleocytoviricota</taxon>
        <taxon>Megaviricetes</taxon>
        <taxon>Imitervirales</taxon>
        <taxon>Mimiviridae</taxon>
        <taxon>Klosneuvirinae</taxon>
        <taxon>Indivirus</taxon>
    </lineage>
</organism>
<evidence type="ECO:0000256" key="6">
    <source>
        <dbReference type="ARBA" id="ARBA00022723"/>
    </source>
</evidence>
<dbReference type="PANTHER" id="PTHR11441:SF0">
    <property type="entry name" value="THYMIDINE KINASE, CYTOSOLIC"/>
    <property type="match status" value="1"/>
</dbReference>
<dbReference type="GO" id="GO:0046104">
    <property type="term" value="P:thymidine metabolic process"/>
    <property type="evidence" value="ECO:0007669"/>
    <property type="project" value="TreeGrafter"/>
</dbReference>
<evidence type="ECO:0000256" key="1">
    <source>
        <dbReference type="ARBA" id="ARBA00007587"/>
    </source>
</evidence>
<keyword evidence="5 12" id="KW-0808">Transferase</keyword>
<dbReference type="EC" id="2.7.1.21" evidence="2 12"/>
<dbReference type="FunFam" id="3.40.50.300:FF:000948">
    <property type="entry name" value="Thymidine kinase"/>
    <property type="match status" value="1"/>
</dbReference>
<accession>A0A1V0SCY0</accession>
<evidence type="ECO:0000256" key="13">
    <source>
        <dbReference type="RuleBase" id="RU004165"/>
    </source>
</evidence>
<dbReference type="GO" id="GO:0005524">
    <property type="term" value="F:ATP binding"/>
    <property type="evidence" value="ECO:0007669"/>
    <property type="project" value="UniProtKB-KW"/>
</dbReference>
<keyword evidence="6" id="KW-0479">Metal-binding</keyword>
<evidence type="ECO:0000256" key="5">
    <source>
        <dbReference type="ARBA" id="ARBA00022679"/>
    </source>
</evidence>
<dbReference type="InterPro" id="IPR027417">
    <property type="entry name" value="P-loop_NTPase"/>
</dbReference>
<reference evidence="14" key="1">
    <citation type="journal article" date="2017" name="Science">
        <title>Giant viruses with an expanded complement of translation system components.</title>
        <authorList>
            <person name="Schulz F."/>
            <person name="Yutin N."/>
            <person name="Ivanova N.N."/>
            <person name="Ortega D.R."/>
            <person name="Lee T.K."/>
            <person name="Vierheilig J."/>
            <person name="Daims H."/>
            <person name="Horn M."/>
            <person name="Wagner M."/>
            <person name="Jensen G.J."/>
            <person name="Kyrpides N.C."/>
            <person name="Koonin E.V."/>
            <person name="Woyke T."/>
        </authorList>
    </citation>
    <scope>NUCLEOTIDE SEQUENCE</scope>
    <source>
        <strain evidence="14">ILV1</strain>
    </source>
</reference>
<comment type="similarity">
    <text evidence="1 13">Belongs to the thymidine kinase family.</text>
</comment>
<dbReference type="GO" id="GO:0046872">
    <property type="term" value="F:metal ion binding"/>
    <property type="evidence" value="ECO:0007669"/>
    <property type="project" value="UniProtKB-KW"/>
</dbReference>
<evidence type="ECO:0000256" key="4">
    <source>
        <dbReference type="ARBA" id="ARBA00022634"/>
    </source>
</evidence>
<evidence type="ECO:0000256" key="8">
    <source>
        <dbReference type="ARBA" id="ARBA00022777"/>
    </source>
</evidence>
<name>A0A1V0SCY0_9VIRU</name>
<keyword evidence="10 12" id="KW-0067">ATP-binding</keyword>
<evidence type="ECO:0000313" key="14">
    <source>
        <dbReference type="EMBL" id="ARF09580.1"/>
    </source>
</evidence>
<dbReference type="GO" id="GO:0004797">
    <property type="term" value="F:thymidine kinase activity"/>
    <property type="evidence" value="ECO:0007669"/>
    <property type="project" value="UniProtKB-EC"/>
</dbReference>
<evidence type="ECO:0000256" key="3">
    <source>
        <dbReference type="ARBA" id="ARBA00020079"/>
    </source>
</evidence>
<dbReference type="EMBL" id="KY684085">
    <property type="protein sequence ID" value="ARF09580.1"/>
    <property type="molecule type" value="Genomic_DNA"/>
</dbReference>
<evidence type="ECO:0000256" key="7">
    <source>
        <dbReference type="ARBA" id="ARBA00022741"/>
    </source>
</evidence>
<gene>
    <name evidence="14" type="ORF">Indivirus_1_203</name>
</gene>
<dbReference type="SUPFAM" id="SSF52540">
    <property type="entry name" value="P-loop containing nucleoside triphosphate hydrolases"/>
    <property type="match status" value="1"/>
</dbReference>
<dbReference type="Gene3D" id="3.30.60.20">
    <property type="match status" value="1"/>
</dbReference>
<keyword evidence="4 12" id="KW-0237">DNA synthesis</keyword>